<dbReference type="Pfam" id="PF04488">
    <property type="entry name" value="Gly_transf_sug"/>
    <property type="match status" value="1"/>
</dbReference>
<proteinExistence type="inferred from homology"/>
<feature type="signal peptide" evidence="2">
    <location>
        <begin position="1"/>
        <end position="28"/>
    </location>
</feature>
<evidence type="ECO:0000313" key="4">
    <source>
        <dbReference type="Proteomes" id="UP000030752"/>
    </source>
</evidence>
<dbReference type="InParanoid" id="W2S6I0"/>
<protein>
    <recommendedName>
        <fullName evidence="5">Initiation-specific alpha-1,6-mannosyltransferase</fullName>
    </recommendedName>
</protein>
<accession>W2S6I0</accession>
<reference evidence="3 4" key="1">
    <citation type="submission" date="2013-03" db="EMBL/GenBank/DDBJ databases">
        <title>The Genome Sequence of Phialophora europaea CBS 101466.</title>
        <authorList>
            <consortium name="The Broad Institute Genomics Platform"/>
            <person name="Cuomo C."/>
            <person name="de Hoog S."/>
            <person name="Gorbushina A."/>
            <person name="Walker B."/>
            <person name="Young S.K."/>
            <person name="Zeng Q."/>
            <person name="Gargeya S."/>
            <person name="Fitzgerald M."/>
            <person name="Haas B."/>
            <person name="Abouelleil A."/>
            <person name="Allen A.W."/>
            <person name="Alvarado L."/>
            <person name="Arachchi H.M."/>
            <person name="Berlin A.M."/>
            <person name="Chapman S.B."/>
            <person name="Gainer-Dewar J."/>
            <person name="Goldberg J."/>
            <person name="Griggs A."/>
            <person name="Gujja S."/>
            <person name="Hansen M."/>
            <person name="Howarth C."/>
            <person name="Imamovic A."/>
            <person name="Ireland A."/>
            <person name="Larimer J."/>
            <person name="McCowan C."/>
            <person name="Murphy C."/>
            <person name="Pearson M."/>
            <person name="Poon T.W."/>
            <person name="Priest M."/>
            <person name="Roberts A."/>
            <person name="Saif S."/>
            <person name="Shea T."/>
            <person name="Sisk P."/>
            <person name="Sykes S."/>
            <person name="Wortman J."/>
            <person name="Nusbaum C."/>
            <person name="Birren B."/>
        </authorList>
    </citation>
    <scope>NUCLEOTIDE SEQUENCE [LARGE SCALE GENOMIC DNA]</scope>
    <source>
        <strain evidence="3 4">CBS 101466</strain>
    </source>
</reference>
<dbReference type="InterPro" id="IPR029044">
    <property type="entry name" value="Nucleotide-diphossugar_trans"/>
</dbReference>
<dbReference type="GO" id="GO:0006487">
    <property type="term" value="P:protein N-linked glycosylation"/>
    <property type="evidence" value="ECO:0007669"/>
    <property type="project" value="TreeGrafter"/>
</dbReference>
<dbReference type="STRING" id="1220924.W2S6I0"/>
<dbReference type="eggNOG" id="ENOG502RYRQ">
    <property type="taxonomic scope" value="Eukaryota"/>
</dbReference>
<dbReference type="PANTHER" id="PTHR31834">
    <property type="entry name" value="INITIATION-SPECIFIC ALPHA-1,6-MANNOSYLTRANSFERASE"/>
    <property type="match status" value="1"/>
</dbReference>
<dbReference type="EMBL" id="KB822715">
    <property type="protein sequence ID" value="ETN44306.1"/>
    <property type="molecule type" value="Genomic_DNA"/>
</dbReference>
<gene>
    <name evidence="3" type="ORF">HMPREF1541_10486</name>
</gene>
<dbReference type="GeneID" id="19977825"/>
<evidence type="ECO:0000313" key="3">
    <source>
        <dbReference type="EMBL" id="ETN44306.1"/>
    </source>
</evidence>
<dbReference type="OrthoDB" id="1577640at2759"/>
<comment type="similarity">
    <text evidence="1">Belongs to the glycosyltransferase 32 family.</text>
</comment>
<keyword evidence="4" id="KW-1185">Reference proteome</keyword>
<dbReference type="InterPro" id="IPR039367">
    <property type="entry name" value="Och1-like"/>
</dbReference>
<dbReference type="HOGENOM" id="CLU_022381_1_0_1"/>
<organism evidence="3 4">
    <name type="scientific">Cyphellophora europaea (strain CBS 101466)</name>
    <name type="common">Phialophora europaea</name>
    <dbReference type="NCBI Taxonomy" id="1220924"/>
    <lineage>
        <taxon>Eukaryota</taxon>
        <taxon>Fungi</taxon>
        <taxon>Dikarya</taxon>
        <taxon>Ascomycota</taxon>
        <taxon>Pezizomycotina</taxon>
        <taxon>Eurotiomycetes</taxon>
        <taxon>Chaetothyriomycetidae</taxon>
        <taxon>Chaetothyriales</taxon>
        <taxon>Cyphellophoraceae</taxon>
        <taxon>Cyphellophora</taxon>
    </lineage>
</organism>
<dbReference type="RefSeq" id="XP_008713379.1">
    <property type="nucleotide sequence ID" value="XM_008715157.1"/>
</dbReference>
<dbReference type="VEuPathDB" id="FungiDB:HMPREF1541_10486"/>
<feature type="chain" id="PRO_5004824132" description="Initiation-specific alpha-1,6-mannosyltransferase" evidence="2">
    <location>
        <begin position="29"/>
        <end position="416"/>
    </location>
</feature>
<dbReference type="InterPro" id="IPR007577">
    <property type="entry name" value="GlycoTrfase_DXD_sugar-bd_CS"/>
</dbReference>
<dbReference type="Gene3D" id="3.90.550.20">
    <property type="match status" value="1"/>
</dbReference>
<dbReference type="SUPFAM" id="SSF53448">
    <property type="entry name" value="Nucleotide-diphospho-sugar transferases"/>
    <property type="match status" value="1"/>
</dbReference>
<keyword evidence="2" id="KW-0732">Signal</keyword>
<evidence type="ECO:0000256" key="1">
    <source>
        <dbReference type="ARBA" id="ARBA00009003"/>
    </source>
</evidence>
<dbReference type="AlphaFoldDB" id="W2S6I0"/>
<dbReference type="PANTHER" id="PTHR31834:SF10">
    <property type="entry name" value="TRANSFERASE, PUTATIVE (AFU_ORTHOLOGUE AFUA_8G02040)-RELATED"/>
    <property type="match status" value="1"/>
</dbReference>
<evidence type="ECO:0000256" key="2">
    <source>
        <dbReference type="SAM" id="SignalP"/>
    </source>
</evidence>
<sequence>MFTRRKQNVIFSCMFAFFFIIFFRLALPADDVADKDATPLQERFPLVWKHVHMAAAHGGAWHIPSDWLPPNSPPPSNITHAAQIAADVASSESQRYLSHSSIPRIVHQVWKSTNIHHFPNAALPAVESWLEYATDPTLPSMAYFMWDDEGMLDLIAEANPDFLPHFEALPRPVEKADVFRVFVCNSVGGVYGDIDTTPLRPPTAWIQPRDIAPWVDPETDTIFVSDDPVALVLGIEADTDEHADTFWRMGYTYPVQLTQWALAGSRDQPVLNRFLENFRHAMEEAMKAPTDLANAPTSGSQLRKLDPLELTGPSAITKATKDYLAGVANLRWQALSGLQDGGHSKLVQDTLILPITGFSPGRGKYGNMGSKPYSDPDARLRHDAQGSWRKFDVVVEIGKACRTVFGGCRYWSKTPG</sequence>
<dbReference type="GO" id="GO:0000009">
    <property type="term" value="F:alpha-1,6-mannosyltransferase activity"/>
    <property type="evidence" value="ECO:0007669"/>
    <property type="project" value="InterPro"/>
</dbReference>
<name>W2S6I0_CYPE1</name>
<dbReference type="Proteomes" id="UP000030752">
    <property type="component" value="Unassembled WGS sequence"/>
</dbReference>
<dbReference type="GO" id="GO:0000136">
    <property type="term" value="C:mannan polymerase complex"/>
    <property type="evidence" value="ECO:0007669"/>
    <property type="project" value="TreeGrafter"/>
</dbReference>
<evidence type="ECO:0008006" key="5">
    <source>
        <dbReference type="Google" id="ProtNLM"/>
    </source>
</evidence>